<name>A0A0E0LIV4_ORYPU</name>
<organism evidence="2">
    <name type="scientific">Oryza punctata</name>
    <name type="common">Red rice</name>
    <dbReference type="NCBI Taxonomy" id="4537"/>
    <lineage>
        <taxon>Eukaryota</taxon>
        <taxon>Viridiplantae</taxon>
        <taxon>Streptophyta</taxon>
        <taxon>Embryophyta</taxon>
        <taxon>Tracheophyta</taxon>
        <taxon>Spermatophyta</taxon>
        <taxon>Magnoliopsida</taxon>
        <taxon>Liliopsida</taxon>
        <taxon>Poales</taxon>
        <taxon>Poaceae</taxon>
        <taxon>BOP clade</taxon>
        <taxon>Oryzoideae</taxon>
        <taxon>Oryzeae</taxon>
        <taxon>Oryzinae</taxon>
        <taxon>Oryza</taxon>
    </lineage>
</organism>
<sequence>MESAVGIGDNVDWFSGEWRWDHRKGGRRRTATIGWRSRGREGEGDGDCGVEESRKGGRRRTATGLEKERGENDCIDDLVN</sequence>
<dbReference type="Gramene" id="OPUNC07G08060.1">
    <property type="protein sequence ID" value="OPUNC07G08060.1"/>
    <property type="gene ID" value="OPUNC07G08060"/>
</dbReference>
<dbReference type="EnsemblPlants" id="OPUNC07G08060.1">
    <property type="protein sequence ID" value="OPUNC07G08060.1"/>
    <property type="gene ID" value="OPUNC07G08060"/>
</dbReference>
<keyword evidence="3" id="KW-1185">Reference proteome</keyword>
<protein>
    <submittedName>
        <fullName evidence="2">Uncharacterized protein</fullName>
    </submittedName>
</protein>
<dbReference type="AlphaFoldDB" id="A0A0E0LIV4"/>
<dbReference type="HOGENOM" id="CLU_2593968_0_0_1"/>
<reference evidence="2" key="1">
    <citation type="submission" date="2015-04" db="UniProtKB">
        <authorList>
            <consortium name="EnsemblPlants"/>
        </authorList>
    </citation>
    <scope>IDENTIFICATION</scope>
</reference>
<reference evidence="2" key="2">
    <citation type="submission" date="2018-05" db="EMBL/GenBank/DDBJ databases">
        <title>OpunRS2 (Oryza punctata Reference Sequence Version 2).</title>
        <authorList>
            <person name="Zhang J."/>
            <person name="Kudrna D."/>
            <person name="Lee S."/>
            <person name="Talag J."/>
            <person name="Welchert J."/>
            <person name="Wing R.A."/>
        </authorList>
    </citation>
    <scope>NUCLEOTIDE SEQUENCE [LARGE SCALE GENOMIC DNA]</scope>
</reference>
<feature type="region of interest" description="Disordered" evidence="1">
    <location>
        <begin position="35"/>
        <end position="80"/>
    </location>
</feature>
<dbReference type="Proteomes" id="UP000026962">
    <property type="component" value="Chromosome 7"/>
</dbReference>
<proteinExistence type="predicted"/>
<evidence type="ECO:0000313" key="2">
    <source>
        <dbReference type="EnsemblPlants" id="OPUNC07G08060.1"/>
    </source>
</evidence>
<evidence type="ECO:0000313" key="3">
    <source>
        <dbReference type="Proteomes" id="UP000026962"/>
    </source>
</evidence>
<evidence type="ECO:0000256" key="1">
    <source>
        <dbReference type="SAM" id="MobiDB-lite"/>
    </source>
</evidence>
<accession>A0A0E0LIV4</accession>